<keyword evidence="4" id="KW-0812">Transmembrane</keyword>
<evidence type="ECO:0000256" key="6">
    <source>
        <dbReference type="ARBA" id="ARBA00023136"/>
    </source>
</evidence>
<feature type="domain" description="TonB-dependent receptor-like beta-barrel" evidence="8">
    <location>
        <begin position="181"/>
        <end position="598"/>
    </location>
</feature>
<gene>
    <name evidence="9" type="ORF">G7077_06695</name>
</gene>
<evidence type="ECO:0000256" key="5">
    <source>
        <dbReference type="ARBA" id="ARBA00023077"/>
    </source>
</evidence>
<keyword evidence="7" id="KW-0998">Cell outer membrane</keyword>
<dbReference type="InterPro" id="IPR039426">
    <property type="entry name" value="TonB-dep_rcpt-like"/>
</dbReference>
<keyword evidence="10" id="KW-1185">Reference proteome</keyword>
<proteinExistence type="predicted"/>
<evidence type="ECO:0000256" key="3">
    <source>
        <dbReference type="ARBA" id="ARBA00022452"/>
    </source>
</evidence>
<protein>
    <submittedName>
        <fullName evidence="9">TonB-dependent receptor</fullName>
    </submittedName>
</protein>
<dbReference type="Gene3D" id="2.40.170.20">
    <property type="entry name" value="TonB-dependent receptor, beta-barrel domain"/>
    <property type="match status" value="1"/>
</dbReference>
<dbReference type="Proteomes" id="UP000503222">
    <property type="component" value="Chromosome"/>
</dbReference>
<dbReference type="RefSeq" id="WP_166411022.1">
    <property type="nucleotide sequence ID" value="NZ_CP049869.1"/>
</dbReference>
<evidence type="ECO:0000256" key="4">
    <source>
        <dbReference type="ARBA" id="ARBA00022692"/>
    </source>
</evidence>
<keyword evidence="2" id="KW-0813">Transport</keyword>
<accession>A0A6G7YPG3</accession>
<dbReference type="InterPro" id="IPR000531">
    <property type="entry name" value="Beta-barrel_TonB"/>
</dbReference>
<name>A0A6G7YPG3_9SPHN</name>
<dbReference type="Pfam" id="PF00593">
    <property type="entry name" value="TonB_dep_Rec_b-barrel"/>
    <property type="match status" value="1"/>
</dbReference>
<dbReference type="EMBL" id="CP049869">
    <property type="protein sequence ID" value="QIK78629.1"/>
    <property type="molecule type" value="Genomic_DNA"/>
</dbReference>
<comment type="subcellular location">
    <subcellularLocation>
        <location evidence="1">Cell outer membrane</location>
        <topology evidence="1">Multi-pass membrane protein</topology>
    </subcellularLocation>
</comment>
<keyword evidence="9" id="KW-0675">Receptor</keyword>
<evidence type="ECO:0000256" key="7">
    <source>
        <dbReference type="ARBA" id="ARBA00023237"/>
    </source>
</evidence>
<dbReference type="SUPFAM" id="SSF56935">
    <property type="entry name" value="Porins"/>
    <property type="match status" value="1"/>
</dbReference>
<keyword evidence="6" id="KW-0472">Membrane</keyword>
<dbReference type="PANTHER" id="PTHR32552">
    <property type="entry name" value="FERRICHROME IRON RECEPTOR-RELATED"/>
    <property type="match status" value="1"/>
</dbReference>
<dbReference type="KEGG" id="spii:G7077_06695"/>
<keyword evidence="5" id="KW-0798">TonB box</keyword>
<dbReference type="InterPro" id="IPR036942">
    <property type="entry name" value="Beta-barrel_TonB_sf"/>
</dbReference>
<dbReference type="GO" id="GO:0009279">
    <property type="term" value="C:cell outer membrane"/>
    <property type="evidence" value="ECO:0007669"/>
    <property type="project" value="UniProtKB-SubCell"/>
</dbReference>
<keyword evidence="3" id="KW-1134">Transmembrane beta strand</keyword>
<organism evidence="9 10">
    <name type="scientific">Sphingomonas piscis</name>
    <dbReference type="NCBI Taxonomy" id="2714943"/>
    <lineage>
        <taxon>Bacteria</taxon>
        <taxon>Pseudomonadati</taxon>
        <taxon>Pseudomonadota</taxon>
        <taxon>Alphaproteobacteria</taxon>
        <taxon>Sphingomonadales</taxon>
        <taxon>Sphingomonadaceae</taxon>
        <taxon>Sphingomonas</taxon>
    </lineage>
</organism>
<dbReference type="GO" id="GO:0015344">
    <property type="term" value="F:siderophore uptake transmembrane transporter activity"/>
    <property type="evidence" value="ECO:0007669"/>
    <property type="project" value="TreeGrafter"/>
</dbReference>
<dbReference type="PANTHER" id="PTHR32552:SF82">
    <property type="entry name" value="FCUA PROTEIN"/>
    <property type="match status" value="1"/>
</dbReference>
<evidence type="ECO:0000256" key="2">
    <source>
        <dbReference type="ARBA" id="ARBA00022448"/>
    </source>
</evidence>
<evidence type="ECO:0000256" key="1">
    <source>
        <dbReference type="ARBA" id="ARBA00004571"/>
    </source>
</evidence>
<dbReference type="AlphaFoldDB" id="A0A6G7YPG3"/>
<evidence type="ECO:0000259" key="8">
    <source>
        <dbReference type="Pfam" id="PF00593"/>
    </source>
</evidence>
<evidence type="ECO:0000313" key="10">
    <source>
        <dbReference type="Proteomes" id="UP000503222"/>
    </source>
</evidence>
<sequence>MAALSGAVFVNSPARAQAAPQPSDDQSATQSAEDAFGATAGINQVGLYSPYSTRGFDLIATGGAFRIDGFFFHPINLPSESLVSGSSINVGLAATALDLPSPTGVVAYQLREPGERSALSVTAGTRGYGAPSVETLGSLVSDDGTFGLVAHSFLSPNERWANGQDGSRVDMAAVASWKPNATTRIRLFGDHSRQAYDGDTAFLPVGDGVPPALKPRRNYGVDWARVRSRSSTAGILAEHGSGGWRLGASAIRSVRSTPHADTTLLEIDRTGTAVSTLFHTPRSRARSDSFELKAGRSFSLAGLNHRIALAARARSTLTLRPDSIAVPSGTFALRGRPADVPEADLPSRAPAARDQVRQRLLSVSYDLAADAVQLRLGAHRTRYAKSYRPVGGAESHNVEQSWLYSASTLWRPLPKLSLFASYVSGLEESGVAPDLAANRGAVLPPVEARQYEVGARIDLTTSLALIVAGFDIRKPIYGLRSDLLYAPVGTVRHRGVEASLTGQVTPTTRVVLGANVLQLRVSGALVEAGAINRVAPGVSRFNGTVAIEQKLTDRWSVDGYLLHEGGRRRDSQSKVEVDGVPFAIVGTTYGWKLGRLNQSLRVQRVNAFQRKGYYATPYGALAPISGAHWRVLITTNS</sequence>
<reference evidence="9 10" key="1">
    <citation type="submission" date="2020-03" db="EMBL/GenBank/DDBJ databases">
        <title>Sphingomonas sp. nov., isolated from fish.</title>
        <authorList>
            <person name="Hyun D.-W."/>
            <person name="Bae J.-W."/>
        </authorList>
    </citation>
    <scope>NUCLEOTIDE SEQUENCE [LARGE SCALE GENOMIC DNA]</scope>
    <source>
        <strain evidence="9 10">HDW15B</strain>
    </source>
</reference>
<evidence type="ECO:0000313" key="9">
    <source>
        <dbReference type="EMBL" id="QIK78629.1"/>
    </source>
</evidence>